<dbReference type="EMBL" id="LK032181">
    <property type="protein sequence ID" value="CDY25830.1"/>
    <property type="molecule type" value="Genomic_DNA"/>
</dbReference>
<dbReference type="Gramene" id="CDY25832">
    <property type="protein sequence ID" value="CDY25832"/>
    <property type="gene ID" value="GSBRNA2T00033255001"/>
</dbReference>
<dbReference type="Gramene" id="CDY25830">
    <property type="protein sequence ID" value="CDY25830"/>
    <property type="gene ID" value="GSBRNA2T00033253001"/>
</dbReference>
<accession>A0A078GH91</accession>
<protein>
    <submittedName>
        <fullName evidence="1">BnaA05g14210D protein</fullName>
    </submittedName>
    <submittedName>
        <fullName evidence="2">BnaA05g14230D protein</fullName>
    </submittedName>
</protein>
<dbReference type="AlphaFoldDB" id="A0A078GH91"/>
<evidence type="ECO:0000313" key="1">
    <source>
        <dbReference type="EMBL" id="CDY25830.1"/>
    </source>
</evidence>
<keyword evidence="3" id="KW-1185">Reference proteome</keyword>
<sequence length="87" mass="9969">MDLSPRSIANKAIRLAREWQEAQHHTSQNQLQSITRQRHLRRLVGTIDVFTDAAWRSTDRVAGVVRVNLKHGRLVQDKIVGQPFSVC</sequence>
<reference evidence="1" key="2">
    <citation type="submission" date="2014-06" db="EMBL/GenBank/DDBJ databases">
        <authorList>
            <person name="Genoscope - CEA"/>
        </authorList>
    </citation>
    <scope>NUCLEOTIDE SEQUENCE</scope>
</reference>
<reference evidence="1 3" key="1">
    <citation type="journal article" date="2014" name="Science">
        <title>Plant genetics. Early allopolyploid evolution in the post-Neolithic Brassica napus oilseed genome.</title>
        <authorList>
            <person name="Chalhoub B."/>
            <person name="Denoeud F."/>
            <person name="Liu S."/>
            <person name="Parkin I.A."/>
            <person name="Tang H."/>
            <person name="Wang X."/>
            <person name="Chiquet J."/>
            <person name="Belcram H."/>
            <person name="Tong C."/>
            <person name="Samans B."/>
            <person name="Correa M."/>
            <person name="Da Silva C."/>
            <person name="Just J."/>
            <person name="Falentin C."/>
            <person name="Koh C.S."/>
            <person name="Le Clainche I."/>
            <person name="Bernard M."/>
            <person name="Bento P."/>
            <person name="Noel B."/>
            <person name="Labadie K."/>
            <person name="Alberti A."/>
            <person name="Charles M."/>
            <person name="Arnaud D."/>
            <person name="Guo H."/>
            <person name="Daviaud C."/>
            <person name="Alamery S."/>
            <person name="Jabbari K."/>
            <person name="Zhao M."/>
            <person name="Edger P.P."/>
            <person name="Chelaifa H."/>
            <person name="Tack D."/>
            <person name="Lassalle G."/>
            <person name="Mestiri I."/>
            <person name="Schnel N."/>
            <person name="Le Paslier M.C."/>
            <person name="Fan G."/>
            <person name="Renault V."/>
            <person name="Bayer P.E."/>
            <person name="Golicz A.A."/>
            <person name="Manoli S."/>
            <person name="Lee T.H."/>
            <person name="Thi V.H."/>
            <person name="Chalabi S."/>
            <person name="Hu Q."/>
            <person name="Fan C."/>
            <person name="Tollenaere R."/>
            <person name="Lu Y."/>
            <person name="Battail C."/>
            <person name="Shen J."/>
            <person name="Sidebottom C.H."/>
            <person name="Wang X."/>
            <person name="Canaguier A."/>
            <person name="Chauveau A."/>
            <person name="Berard A."/>
            <person name="Deniot G."/>
            <person name="Guan M."/>
            <person name="Liu Z."/>
            <person name="Sun F."/>
            <person name="Lim Y.P."/>
            <person name="Lyons E."/>
            <person name="Town C.D."/>
            <person name="Bancroft I."/>
            <person name="Wang X."/>
            <person name="Meng J."/>
            <person name="Ma J."/>
            <person name="Pires J.C."/>
            <person name="King G.J."/>
            <person name="Brunel D."/>
            <person name="Delourme R."/>
            <person name="Renard M."/>
            <person name="Aury J.M."/>
            <person name="Adams K.L."/>
            <person name="Batley J."/>
            <person name="Snowdon R.J."/>
            <person name="Tost J."/>
            <person name="Edwards D."/>
            <person name="Zhou Y."/>
            <person name="Hua W."/>
            <person name="Sharpe A.G."/>
            <person name="Paterson A.H."/>
            <person name="Guan C."/>
            <person name="Wincker P."/>
        </authorList>
    </citation>
    <scope>NUCLEOTIDE SEQUENCE [LARGE SCALE GENOMIC DNA]</scope>
    <source>
        <strain evidence="3">cv. Darmor-bzh</strain>
    </source>
</reference>
<dbReference type="PaxDb" id="3708-A0A078GH91"/>
<evidence type="ECO:0000313" key="3">
    <source>
        <dbReference type="Proteomes" id="UP000028999"/>
    </source>
</evidence>
<proteinExistence type="predicted"/>
<name>A0A078GH91_BRANA</name>
<organism evidence="1 3">
    <name type="scientific">Brassica napus</name>
    <name type="common">Rape</name>
    <dbReference type="NCBI Taxonomy" id="3708"/>
    <lineage>
        <taxon>Eukaryota</taxon>
        <taxon>Viridiplantae</taxon>
        <taxon>Streptophyta</taxon>
        <taxon>Embryophyta</taxon>
        <taxon>Tracheophyta</taxon>
        <taxon>Spermatophyta</taxon>
        <taxon>Magnoliopsida</taxon>
        <taxon>eudicotyledons</taxon>
        <taxon>Gunneridae</taxon>
        <taxon>Pentapetalae</taxon>
        <taxon>rosids</taxon>
        <taxon>malvids</taxon>
        <taxon>Brassicales</taxon>
        <taxon>Brassicaceae</taxon>
        <taxon>Brassiceae</taxon>
        <taxon>Brassica</taxon>
    </lineage>
</organism>
<dbReference type="Proteomes" id="UP000028999">
    <property type="component" value="Unassembled WGS sequence"/>
</dbReference>
<dbReference type="EMBL" id="LK032181">
    <property type="protein sequence ID" value="CDY25832.1"/>
    <property type="molecule type" value="Genomic_DNA"/>
</dbReference>
<gene>
    <name evidence="1" type="primary">BnaA05g14210D</name>
    <name evidence="2" type="synonym">BnaA05g14230D</name>
    <name evidence="1" type="ORF">GSBRNA2T00033253001</name>
    <name evidence="2" type="ORF">GSBRNA2T00033255001</name>
</gene>
<evidence type="ECO:0000313" key="2">
    <source>
        <dbReference type="EMBL" id="CDY25832.1"/>
    </source>
</evidence>